<dbReference type="Proteomes" id="UP000504634">
    <property type="component" value="Unplaced"/>
</dbReference>
<evidence type="ECO:0000256" key="5">
    <source>
        <dbReference type="SAM" id="Phobius"/>
    </source>
</evidence>
<keyword evidence="7" id="KW-1185">Reference proteome</keyword>
<keyword evidence="4 5" id="KW-0472">Membrane</keyword>
<name>A0A6J2U734_DROLE</name>
<feature type="transmembrane region" description="Helical" evidence="5">
    <location>
        <begin position="14"/>
        <end position="35"/>
    </location>
</feature>
<evidence type="ECO:0000256" key="2">
    <source>
        <dbReference type="ARBA" id="ARBA00022692"/>
    </source>
</evidence>
<accession>A0A6J2U734</accession>
<dbReference type="InterPro" id="IPR051384">
    <property type="entry name" value="Mth_GPCR"/>
</dbReference>
<evidence type="ECO:0000256" key="3">
    <source>
        <dbReference type="ARBA" id="ARBA00022989"/>
    </source>
</evidence>
<dbReference type="GO" id="GO:0007166">
    <property type="term" value="P:cell surface receptor signaling pathway"/>
    <property type="evidence" value="ECO:0007669"/>
    <property type="project" value="InterPro"/>
</dbReference>
<evidence type="ECO:0000313" key="7">
    <source>
        <dbReference type="Proteomes" id="UP000504634"/>
    </source>
</evidence>
<dbReference type="Pfam" id="PF00002">
    <property type="entry name" value="7tm_2"/>
    <property type="match status" value="1"/>
</dbReference>
<dbReference type="PANTHER" id="PTHR47154:SF2">
    <property type="entry name" value="G-PROTEIN COUPLED RECEPTOR MTH-RELATED"/>
    <property type="match status" value="1"/>
</dbReference>
<dbReference type="AlphaFoldDB" id="A0A6J2U734"/>
<feature type="domain" description="G-protein coupled receptors family 2 profile 2" evidence="6">
    <location>
        <begin position="1"/>
        <end position="100"/>
    </location>
</feature>
<keyword evidence="3 5" id="KW-1133">Transmembrane helix</keyword>
<organism evidence="7 8">
    <name type="scientific">Drosophila lebanonensis</name>
    <name type="common">Fruit fly</name>
    <name type="synonym">Scaptodrosophila lebanonensis</name>
    <dbReference type="NCBI Taxonomy" id="7225"/>
    <lineage>
        <taxon>Eukaryota</taxon>
        <taxon>Metazoa</taxon>
        <taxon>Ecdysozoa</taxon>
        <taxon>Arthropoda</taxon>
        <taxon>Hexapoda</taxon>
        <taxon>Insecta</taxon>
        <taxon>Pterygota</taxon>
        <taxon>Neoptera</taxon>
        <taxon>Endopterygota</taxon>
        <taxon>Diptera</taxon>
        <taxon>Brachycera</taxon>
        <taxon>Muscomorpha</taxon>
        <taxon>Ephydroidea</taxon>
        <taxon>Drosophilidae</taxon>
        <taxon>Scaptodrosophila</taxon>
    </lineage>
</organism>
<keyword evidence="8" id="KW-0675">Receptor</keyword>
<comment type="subcellular location">
    <subcellularLocation>
        <location evidence="1">Membrane</location>
        <topology evidence="1">Multi-pass membrane protein</topology>
    </subcellularLocation>
</comment>
<evidence type="ECO:0000256" key="1">
    <source>
        <dbReference type="ARBA" id="ARBA00004141"/>
    </source>
</evidence>
<dbReference type="GO" id="GO:0005886">
    <property type="term" value="C:plasma membrane"/>
    <property type="evidence" value="ECO:0007669"/>
    <property type="project" value="TreeGrafter"/>
</dbReference>
<sequence length="100" mass="11518">MPTSNDNVCFISGFFVYFCLIAAFSWMNVTCFDIWKTFGSTKSNRLQKREQASRFIWYSVYGWGLPTFLTAITAALTKSDVLPENVRPLFGNGRCWFTCK</sequence>
<keyword evidence="2 5" id="KW-0812">Transmembrane</keyword>
<gene>
    <name evidence="8" type="primary">LOC115631662</name>
</gene>
<dbReference type="GO" id="GO:0008528">
    <property type="term" value="F:G protein-coupled peptide receptor activity"/>
    <property type="evidence" value="ECO:0007669"/>
    <property type="project" value="TreeGrafter"/>
</dbReference>
<protein>
    <submittedName>
        <fullName evidence="8">G-protein coupled receptor Mth2</fullName>
    </submittedName>
</protein>
<proteinExistence type="predicted"/>
<dbReference type="InterPro" id="IPR000832">
    <property type="entry name" value="GPCR_2_secretin-like"/>
</dbReference>
<reference evidence="8" key="1">
    <citation type="submission" date="2025-08" db="UniProtKB">
        <authorList>
            <consortium name="RefSeq"/>
        </authorList>
    </citation>
    <scope>IDENTIFICATION</scope>
    <source>
        <strain evidence="8">11010-0011.00</strain>
        <tissue evidence="8">Whole body</tissue>
    </source>
</reference>
<dbReference type="InterPro" id="IPR017981">
    <property type="entry name" value="GPCR_2-like_7TM"/>
</dbReference>
<feature type="transmembrane region" description="Helical" evidence="5">
    <location>
        <begin position="55"/>
        <end position="76"/>
    </location>
</feature>
<dbReference type="RefSeq" id="XP_030384336.1">
    <property type="nucleotide sequence ID" value="XM_030528476.1"/>
</dbReference>
<evidence type="ECO:0000256" key="4">
    <source>
        <dbReference type="ARBA" id="ARBA00023136"/>
    </source>
</evidence>
<dbReference type="Gene3D" id="1.20.1070.10">
    <property type="entry name" value="Rhodopsin 7-helix transmembrane proteins"/>
    <property type="match status" value="1"/>
</dbReference>
<evidence type="ECO:0000313" key="8">
    <source>
        <dbReference type="RefSeq" id="XP_030384336.1"/>
    </source>
</evidence>
<dbReference type="PROSITE" id="PS50261">
    <property type="entry name" value="G_PROTEIN_RECEP_F2_4"/>
    <property type="match status" value="1"/>
</dbReference>
<evidence type="ECO:0000259" key="6">
    <source>
        <dbReference type="PROSITE" id="PS50261"/>
    </source>
</evidence>
<dbReference type="PANTHER" id="PTHR47154">
    <property type="entry name" value="G-PROTEIN COUPLED RECEPTOR MTH-RELATED"/>
    <property type="match status" value="1"/>
</dbReference>
<dbReference type="OrthoDB" id="6134459at2759"/>
<dbReference type="GeneID" id="115631662"/>